<keyword evidence="7" id="KW-1185">Reference proteome</keyword>
<organism evidence="5 8">
    <name type="scientific">Adineta steineri</name>
    <dbReference type="NCBI Taxonomy" id="433720"/>
    <lineage>
        <taxon>Eukaryota</taxon>
        <taxon>Metazoa</taxon>
        <taxon>Spiralia</taxon>
        <taxon>Gnathifera</taxon>
        <taxon>Rotifera</taxon>
        <taxon>Eurotatoria</taxon>
        <taxon>Bdelloidea</taxon>
        <taxon>Adinetida</taxon>
        <taxon>Adinetidae</taxon>
        <taxon>Adineta</taxon>
    </lineage>
</organism>
<dbReference type="Pfam" id="PF03033">
    <property type="entry name" value="Glyco_transf_28"/>
    <property type="match status" value="1"/>
</dbReference>
<dbReference type="SUPFAM" id="SSF49785">
    <property type="entry name" value="Galactose-binding domain-like"/>
    <property type="match status" value="1"/>
</dbReference>
<protein>
    <submittedName>
        <fullName evidence="5">Uncharacterized protein</fullName>
    </submittedName>
</protein>
<dbReference type="PANTHER" id="PTHR48050:SF13">
    <property type="entry name" value="STEROL 3-BETA-GLUCOSYLTRANSFERASE UGT80A2"/>
    <property type="match status" value="1"/>
</dbReference>
<feature type="domain" description="Erythromycin biosynthesis protein CIII-like C-terminal" evidence="4">
    <location>
        <begin position="553"/>
        <end position="655"/>
    </location>
</feature>
<evidence type="ECO:0000313" key="8">
    <source>
        <dbReference type="Proteomes" id="UP000663877"/>
    </source>
</evidence>
<proteinExistence type="predicted"/>
<feature type="compositionally biased region" description="Low complexity" evidence="2">
    <location>
        <begin position="206"/>
        <end position="217"/>
    </location>
</feature>
<sequence length="997" mass="110153">MTNMNFNSDWQCYQQTVDRIDDVAISPLTIMPDDHEWLSIELPHIVDIDKQNSDSCIKIHNWWYRKNFNGILSEQSSDAKIYLNFDLSTNDNSYSILNAIATIWLNKIQIFSGSIIDLQKPIELTQNLVRDHELQNNILVISCTNMSLCLHSRLSVHDNVISATEEILCDDQTNHDNIQQLVNSDDNNQNINVELNHNLQLNTAQTTSSSSIEPSESITDETQTDEGDQHFDNTSVPRLAIVILIVGTRGDVQPFIALGQALKAVGHRVRLATHETFRSFVRKNDLEFYPLAGDPDELMSFMVKNAGLIPSMSSVVSGDIGKKRHSLEDILISTWDACTANDDETFHPFTAEAIIANPPSFGHIHCAEKLKIPLHIMFTMPWSPTSAFPHPMCNIDISAGSPEKLNLYSYFLVEMLTWSGMSDITNKFRKQLLHLTPLNSSQAVRAMVYEQIPHTYCWSPSLVPKPQDWGPHINISGFLFLNLTSSYTDPPEDLRNFLGLNTHDDDKPELPPPIYIGFGSITGHDANHLLDVIIKALDKTGYRALLSGFAKNNDTLPDNILKIGNVPHDWLFQYVSAVCHHGGAGTTAAGLRAGKPTIIVPFFGDQFFWGEAIEKIGAGPTALPGKNITVDQLAEAFEFVHKPAAQEAAQRLSEAFSKEDGCAAAVQAFHANLPLSRMRSDLESTFVACYYLDKYGIQISRPVARVLVSAGMINESELRIHPTKEWTFMYNNYTRIPTDDVFHYTPKAVSNLIIDLTVGIRQATSNSDMAVGTIDVIAKVAKALGLGVGHISNGCLSLYGDITDFLDKAPSFYDPYSEPNAHPRRHVEDFKSGAEAAKKSLWFGLKDGITGLIKEPSVGYQRHGILGGVGGVVLATVNVFVKPIAGTLSSITWLGRGTYASVKNAMTTGSADRISTAIKTLGFEPITPVADKEEEQENNNNIINDNADDEDNEASHIAKVASALSGLTPKVCQQILNDFEQVKKNRKRISAGLLSLP</sequence>
<evidence type="ECO:0000313" key="5">
    <source>
        <dbReference type="EMBL" id="CAF0860949.1"/>
    </source>
</evidence>
<gene>
    <name evidence="5" type="ORF">BJG266_LOCUS8375</name>
    <name evidence="6" type="ORF">QVE165_LOCUS29723</name>
</gene>
<accession>A0A813WUW5</accession>
<dbReference type="SUPFAM" id="SSF53756">
    <property type="entry name" value="UDP-Glycosyltransferase/glycogen phosphorylase"/>
    <property type="match status" value="1"/>
</dbReference>
<dbReference type="PANTHER" id="PTHR48050">
    <property type="entry name" value="STEROL 3-BETA-GLUCOSYLTRANSFERASE"/>
    <property type="match status" value="1"/>
</dbReference>
<evidence type="ECO:0000313" key="7">
    <source>
        <dbReference type="Proteomes" id="UP000663832"/>
    </source>
</evidence>
<comment type="caution">
    <text evidence="5">The sequence shown here is derived from an EMBL/GenBank/DDBJ whole genome shotgun (WGS) entry which is preliminary data.</text>
</comment>
<feature type="domain" description="Glycosyltransferase family 28 N-terminal" evidence="3">
    <location>
        <begin position="241"/>
        <end position="389"/>
    </location>
</feature>
<evidence type="ECO:0000256" key="2">
    <source>
        <dbReference type="SAM" id="MobiDB-lite"/>
    </source>
</evidence>
<feature type="region of interest" description="Disordered" evidence="2">
    <location>
        <begin position="203"/>
        <end position="231"/>
    </location>
</feature>
<keyword evidence="1" id="KW-0808">Transferase</keyword>
<dbReference type="InterPro" id="IPR010610">
    <property type="entry name" value="EryCIII-like_C"/>
</dbReference>
<evidence type="ECO:0000259" key="4">
    <source>
        <dbReference type="Pfam" id="PF06722"/>
    </source>
</evidence>
<dbReference type="FunFam" id="3.40.50.2000:FF:000009">
    <property type="entry name" value="Sterol 3-beta-glucosyltransferase UGT80A2"/>
    <property type="match status" value="1"/>
</dbReference>
<dbReference type="InterPro" id="IPR002213">
    <property type="entry name" value="UDP_glucos_trans"/>
</dbReference>
<dbReference type="GO" id="GO:0005975">
    <property type="term" value="P:carbohydrate metabolic process"/>
    <property type="evidence" value="ECO:0007669"/>
    <property type="project" value="InterPro"/>
</dbReference>
<dbReference type="Proteomes" id="UP000663877">
    <property type="component" value="Unassembled WGS sequence"/>
</dbReference>
<dbReference type="AlphaFoldDB" id="A0A813WUW5"/>
<evidence type="ECO:0000256" key="1">
    <source>
        <dbReference type="ARBA" id="ARBA00022679"/>
    </source>
</evidence>
<evidence type="ECO:0000259" key="3">
    <source>
        <dbReference type="Pfam" id="PF03033"/>
    </source>
</evidence>
<dbReference type="Gene3D" id="3.40.50.2000">
    <property type="entry name" value="Glycogen Phosphorylase B"/>
    <property type="match status" value="2"/>
</dbReference>
<reference evidence="5" key="1">
    <citation type="submission" date="2021-02" db="EMBL/GenBank/DDBJ databases">
        <authorList>
            <person name="Nowell W R."/>
        </authorList>
    </citation>
    <scope>NUCLEOTIDE SEQUENCE</scope>
</reference>
<dbReference type="EMBL" id="CAJNOI010000026">
    <property type="protein sequence ID" value="CAF0860949.1"/>
    <property type="molecule type" value="Genomic_DNA"/>
</dbReference>
<dbReference type="FunFam" id="3.40.50.2000:FF:000163">
    <property type="entry name" value="Sterol 3-beta-glucosyltransferase"/>
    <property type="match status" value="1"/>
</dbReference>
<dbReference type="InterPro" id="IPR004276">
    <property type="entry name" value="GlycoTrans_28_N"/>
</dbReference>
<dbReference type="EMBL" id="CAJNOM010000241">
    <property type="protein sequence ID" value="CAF1273409.1"/>
    <property type="molecule type" value="Genomic_DNA"/>
</dbReference>
<dbReference type="Proteomes" id="UP000663832">
    <property type="component" value="Unassembled WGS sequence"/>
</dbReference>
<dbReference type="Gene3D" id="2.60.120.260">
    <property type="entry name" value="Galactose-binding domain-like"/>
    <property type="match status" value="1"/>
</dbReference>
<dbReference type="GO" id="GO:0016906">
    <property type="term" value="F:sterol 3-beta-glucosyltransferase activity"/>
    <property type="evidence" value="ECO:0007669"/>
    <property type="project" value="UniProtKB-ARBA"/>
</dbReference>
<dbReference type="InterPro" id="IPR050426">
    <property type="entry name" value="Glycosyltransferase_28"/>
</dbReference>
<dbReference type="OrthoDB" id="5835829at2759"/>
<dbReference type="CDD" id="cd03784">
    <property type="entry name" value="GT1_Gtf-like"/>
    <property type="match status" value="1"/>
</dbReference>
<evidence type="ECO:0000313" key="6">
    <source>
        <dbReference type="EMBL" id="CAF1273409.1"/>
    </source>
</evidence>
<dbReference type="InterPro" id="IPR008979">
    <property type="entry name" value="Galactose-bd-like_sf"/>
</dbReference>
<dbReference type="Pfam" id="PF06722">
    <property type="entry name" value="EryCIII-like_C"/>
    <property type="match status" value="1"/>
</dbReference>
<name>A0A813WUW5_9BILA</name>